<gene>
    <name evidence="10" type="ORF">H696_03072</name>
</gene>
<dbReference type="InterPro" id="IPR046346">
    <property type="entry name" value="Aminoacid_DH-like_N_sf"/>
</dbReference>
<dbReference type="NCBIfam" id="NF010052">
    <property type="entry name" value="PRK13529.1"/>
    <property type="match status" value="1"/>
</dbReference>
<dbReference type="GO" id="GO:0051287">
    <property type="term" value="F:NAD binding"/>
    <property type="evidence" value="ECO:0007669"/>
    <property type="project" value="InterPro"/>
</dbReference>
<dbReference type="Gene3D" id="3.40.50.720">
    <property type="entry name" value="NAD(P)-binding Rossmann-like Domain"/>
    <property type="match status" value="1"/>
</dbReference>
<feature type="binding site" evidence="5">
    <location>
        <position position="197"/>
    </location>
    <ligand>
        <name>(S)-malate</name>
        <dbReference type="ChEBI" id="CHEBI:15589"/>
    </ligand>
</feature>
<protein>
    <recommendedName>
        <fullName evidence="7">Malic enzyme</fullName>
    </recommendedName>
</protein>
<feature type="binding site" evidence="5">
    <location>
        <position position="509"/>
    </location>
    <ligand>
        <name>(S)-malate</name>
        <dbReference type="ChEBI" id="CHEBI:15589"/>
    </ligand>
</feature>
<dbReference type="InterPro" id="IPR037062">
    <property type="entry name" value="Malic_N_dom_sf"/>
</dbReference>
<dbReference type="Pfam" id="PF03949">
    <property type="entry name" value="Malic_M"/>
    <property type="match status" value="1"/>
</dbReference>
<dbReference type="SMART" id="SM01274">
    <property type="entry name" value="malic"/>
    <property type="match status" value="1"/>
</dbReference>
<dbReference type="RefSeq" id="XP_009495236.1">
    <property type="nucleotide sequence ID" value="XM_009496961.1"/>
</dbReference>
<keyword evidence="7" id="KW-0560">Oxidoreductase</keyword>
<dbReference type="OrthoDB" id="5365701at2759"/>
<dbReference type="PIRSF" id="PIRSF000106">
    <property type="entry name" value="ME"/>
    <property type="match status" value="1"/>
</dbReference>
<feature type="binding site" evidence="6">
    <location>
        <position position="311"/>
    </location>
    <ligand>
        <name>a divalent metal cation</name>
        <dbReference type="ChEBI" id="CHEBI:60240"/>
    </ligand>
</feature>
<dbReference type="GO" id="GO:0004473">
    <property type="term" value="F:malate dehydrogenase (decarboxylating) (NADP+) activity"/>
    <property type="evidence" value="ECO:0007669"/>
    <property type="project" value="TreeGrafter"/>
</dbReference>
<comment type="cofactor">
    <cofactor evidence="1">
        <name>Mn(2+)</name>
        <dbReference type="ChEBI" id="CHEBI:29035"/>
    </cofactor>
</comment>
<dbReference type="SUPFAM" id="SSF53223">
    <property type="entry name" value="Aminoacid dehydrogenase-like, N-terminal domain"/>
    <property type="match status" value="1"/>
</dbReference>
<dbReference type="STRING" id="691883.A0A058Z8X1"/>
<evidence type="ECO:0000256" key="7">
    <source>
        <dbReference type="RuleBase" id="RU003426"/>
    </source>
</evidence>
<dbReference type="eggNOG" id="KOG1257">
    <property type="taxonomic scope" value="Eukaryota"/>
</dbReference>
<dbReference type="EMBL" id="KB932204">
    <property type="protein sequence ID" value="KCV70720.1"/>
    <property type="molecule type" value="Genomic_DNA"/>
</dbReference>
<accession>A0A058Z8X1</accession>
<evidence type="ECO:0000256" key="6">
    <source>
        <dbReference type="PIRSR" id="PIRSR000106-3"/>
    </source>
</evidence>
<feature type="binding site" evidence="6">
    <location>
        <position position="288"/>
    </location>
    <ligand>
        <name>a divalent metal cation</name>
        <dbReference type="ChEBI" id="CHEBI:60240"/>
    </ligand>
</feature>
<comment type="similarity">
    <text evidence="2 7">Belongs to the malic enzymes family.</text>
</comment>
<comment type="cofactor">
    <cofactor evidence="6">
        <name>Mg(2+)</name>
        <dbReference type="ChEBI" id="CHEBI:18420"/>
    </cofactor>
    <cofactor evidence="6">
        <name>Mn(2+)</name>
        <dbReference type="ChEBI" id="CHEBI:29035"/>
    </cofactor>
    <text evidence="6">Divalent metal cations. Prefers magnesium or manganese.</text>
</comment>
<dbReference type="PANTHER" id="PTHR23406:SF90">
    <property type="entry name" value="MALIC ENZYME-RELATED"/>
    <property type="match status" value="1"/>
</dbReference>
<evidence type="ECO:0000259" key="9">
    <source>
        <dbReference type="SMART" id="SM01274"/>
    </source>
</evidence>
<reference evidence="10" key="1">
    <citation type="submission" date="2013-04" db="EMBL/GenBank/DDBJ databases">
        <title>The Genome Sequence of Fonticula alba ATCC 38817.</title>
        <authorList>
            <consortium name="The Broad Institute Genomics Platform"/>
            <person name="Russ C."/>
            <person name="Cuomo C."/>
            <person name="Burger G."/>
            <person name="Gray M.W."/>
            <person name="Holland P.W.H."/>
            <person name="King N."/>
            <person name="Lang F.B.F."/>
            <person name="Roger A.J."/>
            <person name="Ruiz-Trillo I."/>
            <person name="Brown M."/>
            <person name="Walker B."/>
            <person name="Young S."/>
            <person name="Zeng Q."/>
            <person name="Gargeya S."/>
            <person name="Fitzgerald M."/>
            <person name="Haas B."/>
            <person name="Abouelleil A."/>
            <person name="Allen A.W."/>
            <person name="Alvarado L."/>
            <person name="Arachchi H.M."/>
            <person name="Berlin A.M."/>
            <person name="Chapman S.B."/>
            <person name="Gainer-Dewar J."/>
            <person name="Goldberg J."/>
            <person name="Griggs A."/>
            <person name="Gujja S."/>
            <person name="Hansen M."/>
            <person name="Howarth C."/>
            <person name="Imamovic A."/>
            <person name="Ireland A."/>
            <person name="Larimer J."/>
            <person name="McCowan C."/>
            <person name="Murphy C."/>
            <person name="Pearson M."/>
            <person name="Poon T.W."/>
            <person name="Priest M."/>
            <person name="Roberts A."/>
            <person name="Saif S."/>
            <person name="Shea T."/>
            <person name="Sisk P."/>
            <person name="Sykes S."/>
            <person name="Wortman J."/>
            <person name="Nusbaum C."/>
            <person name="Birren B."/>
        </authorList>
    </citation>
    <scope>NUCLEOTIDE SEQUENCE [LARGE SCALE GENOMIC DNA]</scope>
    <source>
        <strain evidence="10">ATCC 38817</strain>
    </source>
</reference>
<dbReference type="AlphaFoldDB" id="A0A058Z8X1"/>
<feature type="active site" description="Proton acceptor" evidence="4">
    <location>
        <position position="215"/>
    </location>
</feature>
<dbReference type="InterPro" id="IPR012301">
    <property type="entry name" value="Malic_N_dom"/>
</dbReference>
<evidence type="ECO:0000313" key="10">
    <source>
        <dbReference type="EMBL" id="KCV70720.1"/>
    </source>
</evidence>
<dbReference type="InterPro" id="IPR036291">
    <property type="entry name" value="NAD(P)-bd_dom_sf"/>
</dbReference>
<sequence length="614" mass="66201">MFLTRAGRTLFSSASTGRLLRVAGSHVTRSISTAAPNLQAQPQHSDMPRFISTSMKGASVLADPRLNKGTAFSQQQRAEFSIEGLLPAAEESRELQLRRVHAQLASKGSDLERYEFLMNLASVDERLFYAVLTDDLEALLPVVYTPTVGSACMNWSSMFMRPQGLYLNVDQLDRIDAMVDNWPEDDVRAIVVTDGERILGLGDLGANGMGIPVGKSSLYSACAGIPPKFLLPVTLDAGTNNSRLLADPFYIGLKKHRVTGDAYEQLVDRFIQAARRRWGPRVLVQFEDFGNANAFRLLDKYQSQITCFNDDIQGTASIAVAGLLIASQMGAGAASASQFTGPRSLGEQTFLFVGAGTAATGIAELLVESMVHAGMTADDARRRIFLVDSSGLVSRSRLANETMAPNKAALAQDIPFMDNLQEIVDTIKPSVLIGVSGTGGVFTENIIRSVSAAHERPIIFSLSNPTANSECTASQAYAWSQNRAIFASGSPFLPVEVAPGDIRLPGQCNNSYIFPGVALGIITCEANHVPDSVFLLAAEVLADISVKDTARLERGSLFPPLRDIQNLSVRIAMAVVRHLVEGGHATNQKVIEACAAGEEELEAVIRSVMFNPLH</sequence>
<evidence type="ECO:0000259" key="8">
    <source>
        <dbReference type="SMART" id="SM00919"/>
    </source>
</evidence>
<feature type="binding site" evidence="5">
    <location>
        <position position="464"/>
    </location>
    <ligand>
        <name>(S)-malate</name>
        <dbReference type="ChEBI" id="CHEBI:15589"/>
    </ligand>
</feature>
<evidence type="ECO:0000256" key="1">
    <source>
        <dbReference type="ARBA" id="ARBA00001936"/>
    </source>
</evidence>
<dbReference type="GO" id="GO:0046872">
    <property type="term" value="F:metal ion binding"/>
    <property type="evidence" value="ECO:0007669"/>
    <property type="project" value="UniProtKB-KW"/>
</dbReference>
<dbReference type="PANTHER" id="PTHR23406">
    <property type="entry name" value="MALIC ENZYME-RELATED"/>
    <property type="match status" value="1"/>
</dbReference>
<dbReference type="Pfam" id="PF00390">
    <property type="entry name" value="malic"/>
    <property type="match status" value="1"/>
</dbReference>
<feature type="active site" description="Proton donor" evidence="4">
    <location>
        <position position="144"/>
    </location>
</feature>
<dbReference type="PROSITE" id="PS00331">
    <property type="entry name" value="MALIC_ENZYMES"/>
    <property type="match status" value="1"/>
</dbReference>
<dbReference type="InterPro" id="IPR001891">
    <property type="entry name" value="Malic_OxRdtase"/>
</dbReference>
<organism evidence="10">
    <name type="scientific">Fonticula alba</name>
    <name type="common">Slime mold</name>
    <dbReference type="NCBI Taxonomy" id="691883"/>
    <lineage>
        <taxon>Eukaryota</taxon>
        <taxon>Rotosphaerida</taxon>
        <taxon>Fonticulaceae</taxon>
        <taxon>Fonticula</taxon>
    </lineage>
</organism>
<dbReference type="PRINTS" id="PR00072">
    <property type="entry name" value="MALOXRDTASE"/>
</dbReference>
<evidence type="ECO:0000256" key="4">
    <source>
        <dbReference type="PIRSR" id="PIRSR000106-1"/>
    </source>
</evidence>
<dbReference type="GeneID" id="20527797"/>
<dbReference type="Proteomes" id="UP000030693">
    <property type="component" value="Unassembled WGS sequence"/>
</dbReference>
<evidence type="ECO:0000256" key="5">
    <source>
        <dbReference type="PIRSR" id="PIRSR000106-2"/>
    </source>
</evidence>
<keyword evidence="3 6" id="KW-0479">Metal-binding</keyword>
<keyword evidence="11" id="KW-1185">Reference proteome</keyword>
<proteinExistence type="inferred from homology"/>
<evidence type="ECO:0000313" key="11">
    <source>
        <dbReference type="Proteomes" id="UP000030693"/>
    </source>
</evidence>
<feature type="domain" description="Malic enzyme N-terminal" evidence="9">
    <location>
        <begin position="121"/>
        <end position="302"/>
    </location>
</feature>
<evidence type="ECO:0000256" key="3">
    <source>
        <dbReference type="ARBA" id="ARBA00022723"/>
    </source>
</evidence>
<dbReference type="InterPro" id="IPR012302">
    <property type="entry name" value="Malic_NAD-bd"/>
</dbReference>
<evidence type="ECO:0000256" key="2">
    <source>
        <dbReference type="ARBA" id="ARBA00008785"/>
    </source>
</evidence>
<dbReference type="InterPro" id="IPR015884">
    <property type="entry name" value="Malic_enzyme_CS"/>
</dbReference>
<dbReference type="SMART" id="SM00919">
    <property type="entry name" value="Malic_M"/>
    <property type="match status" value="1"/>
</dbReference>
<feature type="domain" description="Malic enzyme NAD-binding" evidence="8">
    <location>
        <begin position="312"/>
        <end position="580"/>
    </location>
</feature>
<dbReference type="SUPFAM" id="SSF51735">
    <property type="entry name" value="NAD(P)-binding Rossmann-fold domains"/>
    <property type="match status" value="1"/>
</dbReference>
<feature type="binding site" evidence="6">
    <location>
        <position position="287"/>
    </location>
    <ligand>
        <name>a divalent metal cation</name>
        <dbReference type="ChEBI" id="CHEBI:60240"/>
    </ligand>
</feature>
<dbReference type="GO" id="GO:0006108">
    <property type="term" value="P:malate metabolic process"/>
    <property type="evidence" value="ECO:0007669"/>
    <property type="project" value="TreeGrafter"/>
</dbReference>
<name>A0A058Z8X1_FONAL</name>
<dbReference type="Gene3D" id="3.40.50.10380">
    <property type="entry name" value="Malic enzyme, N-terminal domain"/>
    <property type="match status" value="1"/>
</dbReference>